<organism evidence="2 3">
    <name type="scientific">Anaeromyces robustus</name>
    <dbReference type="NCBI Taxonomy" id="1754192"/>
    <lineage>
        <taxon>Eukaryota</taxon>
        <taxon>Fungi</taxon>
        <taxon>Fungi incertae sedis</taxon>
        <taxon>Chytridiomycota</taxon>
        <taxon>Chytridiomycota incertae sedis</taxon>
        <taxon>Neocallimastigomycetes</taxon>
        <taxon>Neocallimastigales</taxon>
        <taxon>Neocallimastigaceae</taxon>
        <taxon>Anaeromyces</taxon>
    </lineage>
</organism>
<dbReference type="GO" id="GO:0003824">
    <property type="term" value="F:catalytic activity"/>
    <property type="evidence" value="ECO:0007669"/>
    <property type="project" value="InterPro"/>
</dbReference>
<sequence length="187" mass="21898">MSMLSSLAGCKDISIYSDKIKSSSNHICHFYKIAEGIDIEKLISLFDIIIKRHEVLKTVFIEKTINNQRSIYGKIKNNLELNIEQYNINNFVEFIRPFDLTKDSLIRVGLIEKYVLMIDINHTICDGYSFGILTNELFKLYNGESLDELPIQYSDYAIYYEEKENNMEIMIINLNIINPYLMKNMIL</sequence>
<dbReference type="GO" id="GO:0031177">
    <property type="term" value="F:phosphopantetheine binding"/>
    <property type="evidence" value="ECO:0007669"/>
    <property type="project" value="TreeGrafter"/>
</dbReference>
<dbReference type="PANTHER" id="PTHR45527:SF1">
    <property type="entry name" value="FATTY ACID SYNTHASE"/>
    <property type="match status" value="1"/>
</dbReference>
<dbReference type="PANTHER" id="PTHR45527">
    <property type="entry name" value="NONRIBOSOMAL PEPTIDE SYNTHETASE"/>
    <property type="match status" value="1"/>
</dbReference>
<dbReference type="SUPFAM" id="SSF52777">
    <property type="entry name" value="CoA-dependent acyltransferases"/>
    <property type="match status" value="1"/>
</dbReference>
<feature type="domain" description="Condensation" evidence="1">
    <location>
        <begin position="27"/>
        <end position="163"/>
    </location>
</feature>
<evidence type="ECO:0000313" key="3">
    <source>
        <dbReference type="Proteomes" id="UP000193944"/>
    </source>
</evidence>
<dbReference type="GO" id="GO:0043041">
    <property type="term" value="P:amino acid activation for nonribosomal peptide biosynthetic process"/>
    <property type="evidence" value="ECO:0007669"/>
    <property type="project" value="TreeGrafter"/>
</dbReference>
<accession>A0A1Y1WNR4</accession>
<reference evidence="2 3" key="1">
    <citation type="submission" date="2016-08" db="EMBL/GenBank/DDBJ databases">
        <title>A Parts List for Fungal Cellulosomes Revealed by Comparative Genomics.</title>
        <authorList>
            <consortium name="DOE Joint Genome Institute"/>
            <person name="Haitjema C.H."/>
            <person name="Gilmore S.P."/>
            <person name="Henske J.K."/>
            <person name="Solomon K.V."/>
            <person name="De Groot R."/>
            <person name="Kuo A."/>
            <person name="Mondo S.J."/>
            <person name="Salamov A.A."/>
            <person name="Labutti K."/>
            <person name="Zhao Z."/>
            <person name="Chiniquy J."/>
            <person name="Barry K."/>
            <person name="Brewer H.M."/>
            <person name="Purvine S.O."/>
            <person name="Wright A.T."/>
            <person name="Boxma B."/>
            <person name="Van Alen T."/>
            <person name="Hackstein J.H."/>
            <person name="Baker S.E."/>
            <person name="Grigoriev I.V."/>
            <person name="O'Malley M.A."/>
        </authorList>
    </citation>
    <scope>NUCLEOTIDE SEQUENCE [LARGE SCALE GENOMIC DNA]</scope>
    <source>
        <strain evidence="2 3">S4</strain>
    </source>
</reference>
<protein>
    <recommendedName>
        <fullName evidence="1">Condensation domain-containing protein</fullName>
    </recommendedName>
</protein>
<dbReference type="Gene3D" id="3.30.559.10">
    <property type="entry name" value="Chloramphenicol acetyltransferase-like domain"/>
    <property type="match status" value="1"/>
</dbReference>
<gene>
    <name evidence="2" type="ORF">BCR32DRAFT_272067</name>
</gene>
<keyword evidence="3" id="KW-1185">Reference proteome</keyword>
<reference evidence="2 3" key="2">
    <citation type="submission" date="2016-08" db="EMBL/GenBank/DDBJ databases">
        <title>Pervasive Adenine N6-methylation of Active Genes in Fungi.</title>
        <authorList>
            <consortium name="DOE Joint Genome Institute"/>
            <person name="Mondo S.J."/>
            <person name="Dannebaum R.O."/>
            <person name="Kuo R.C."/>
            <person name="Labutti K."/>
            <person name="Haridas S."/>
            <person name="Kuo A."/>
            <person name="Salamov A."/>
            <person name="Ahrendt S.R."/>
            <person name="Lipzen A."/>
            <person name="Sullivan W."/>
            <person name="Andreopoulos W.B."/>
            <person name="Clum A."/>
            <person name="Lindquist E."/>
            <person name="Daum C."/>
            <person name="Ramamoorthy G.K."/>
            <person name="Gryganskyi A."/>
            <person name="Culley D."/>
            <person name="Magnuson J.K."/>
            <person name="James T.Y."/>
            <person name="O'Malley M.A."/>
            <person name="Stajich J.E."/>
            <person name="Spatafora J.W."/>
            <person name="Visel A."/>
            <person name="Grigoriev I.V."/>
        </authorList>
    </citation>
    <scope>NUCLEOTIDE SEQUENCE [LARGE SCALE GENOMIC DNA]</scope>
    <source>
        <strain evidence="2 3">S4</strain>
    </source>
</reference>
<name>A0A1Y1WNR4_9FUNG</name>
<dbReference type="GO" id="GO:0044550">
    <property type="term" value="P:secondary metabolite biosynthetic process"/>
    <property type="evidence" value="ECO:0007669"/>
    <property type="project" value="TreeGrafter"/>
</dbReference>
<dbReference type="OrthoDB" id="416786at2759"/>
<dbReference type="InterPro" id="IPR001242">
    <property type="entry name" value="Condensation_dom"/>
</dbReference>
<dbReference type="Proteomes" id="UP000193944">
    <property type="component" value="Unassembled WGS sequence"/>
</dbReference>
<dbReference type="STRING" id="1754192.A0A1Y1WNR4"/>
<dbReference type="AlphaFoldDB" id="A0A1Y1WNR4"/>
<evidence type="ECO:0000313" key="2">
    <source>
        <dbReference type="EMBL" id="ORX75180.1"/>
    </source>
</evidence>
<proteinExistence type="predicted"/>
<dbReference type="GO" id="GO:0005829">
    <property type="term" value="C:cytosol"/>
    <property type="evidence" value="ECO:0007669"/>
    <property type="project" value="TreeGrafter"/>
</dbReference>
<evidence type="ECO:0000259" key="1">
    <source>
        <dbReference type="Pfam" id="PF00668"/>
    </source>
</evidence>
<dbReference type="EMBL" id="MCFG01000373">
    <property type="protein sequence ID" value="ORX75180.1"/>
    <property type="molecule type" value="Genomic_DNA"/>
</dbReference>
<dbReference type="Pfam" id="PF00668">
    <property type="entry name" value="Condensation"/>
    <property type="match status" value="1"/>
</dbReference>
<comment type="caution">
    <text evidence="2">The sequence shown here is derived from an EMBL/GenBank/DDBJ whole genome shotgun (WGS) entry which is preliminary data.</text>
</comment>
<dbReference type="InterPro" id="IPR023213">
    <property type="entry name" value="CAT-like_dom_sf"/>
</dbReference>